<protein>
    <submittedName>
        <fullName evidence="2">DnrO protein</fullName>
    </submittedName>
</protein>
<proteinExistence type="predicted"/>
<name>A0A061JLE9_STUST</name>
<feature type="signal peptide" evidence="1">
    <location>
        <begin position="1"/>
        <end position="27"/>
    </location>
</feature>
<gene>
    <name evidence="2" type="ORF">B597_020590</name>
</gene>
<accession>A0A061JLE9</accession>
<dbReference type="RefSeq" id="WP_003293313.1">
    <property type="nucleotide sequence ID" value="NZ_KK020676.1"/>
</dbReference>
<dbReference type="EMBL" id="AMCZ02000041">
    <property type="protein sequence ID" value="EWC39388.1"/>
    <property type="molecule type" value="Genomic_DNA"/>
</dbReference>
<evidence type="ECO:0000313" key="2">
    <source>
        <dbReference type="EMBL" id="EWC39388.1"/>
    </source>
</evidence>
<sequence>MKQYLQPLGWGLAMASVVALASNFALAVVVGTAQAATAHQHSQHAQPSVASDALPGERWATDEALREGMTRIHEAVQRSLPSDPGQPLDEQSAAALQREIEAATAYLIANCRLPEAADAGLHGLLSDLLEGTEALSDAEQREAGLQRIFAALERYTQLFAEPVWRDGFVADLH</sequence>
<evidence type="ECO:0000313" key="3">
    <source>
        <dbReference type="Proteomes" id="UP000026923"/>
    </source>
</evidence>
<dbReference type="AlphaFoldDB" id="A0A061JLE9"/>
<feature type="chain" id="PRO_5001606233" evidence="1">
    <location>
        <begin position="28"/>
        <end position="173"/>
    </location>
</feature>
<comment type="caution">
    <text evidence="2">The sequence shown here is derived from an EMBL/GenBank/DDBJ whole genome shotgun (WGS) entry which is preliminary data.</text>
</comment>
<evidence type="ECO:0000256" key="1">
    <source>
        <dbReference type="SAM" id="SignalP"/>
    </source>
</evidence>
<dbReference type="OrthoDB" id="6933865at2"/>
<dbReference type="HOGENOM" id="CLU_109693_1_0_6"/>
<dbReference type="eggNOG" id="ENOG5032SD0">
    <property type="taxonomic scope" value="Bacteria"/>
</dbReference>
<keyword evidence="1" id="KW-0732">Signal</keyword>
<reference evidence="2 3" key="1">
    <citation type="journal article" date="2013" name="Genome Announc.">
        <title>Draft Genome of the Nitrogen-Fixing Bacterium Pseudomonas stutzeri Strain KOS6 Isolated from Industrial Hydrocarbon Sludge.</title>
        <authorList>
            <person name="Grigoryeva T.V."/>
            <person name="Laikov A.V."/>
            <person name="Naumova R.P."/>
            <person name="Manolov A.I."/>
            <person name="Larin A.K."/>
            <person name="Karpova I.Y."/>
            <person name="Semashko T.A."/>
            <person name="Alexeev D.G."/>
            <person name="Kostryukova E.S."/>
            <person name="Muller R."/>
            <person name="Govorun V.M."/>
        </authorList>
    </citation>
    <scope>NUCLEOTIDE SEQUENCE [LARGE SCALE GENOMIC DNA]</scope>
    <source>
        <strain evidence="2 3">KOS6</strain>
    </source>
</reference>
<dbReference type="Proteomes" id="UP000026923">
    <property type="component" value="Unassembled WGS sequence"/>
</dbReference>
<organism evidence="2 3">
    <name type="scientific">Stutzerimonas stutzeri KOS6</name>
    <dbReference type="NCBI Taxonomy" id="1218352"/>
    <lineage>
        <taxon>Bacteria</taxon>
        <taxon>Pseudomonadati</taxon>
        <taxon>Pseudomonadota</taxon>
        <taxon>Gammaproteobacteria</taxon>
        <taxon>Pseudomonadales</taxon>
        <taxon>Pseudomonadaceae</taxon>
        <taxon>Stutzerimonas</taxon>
    </lineage>
</organism>